<evidence type="ECO:0000256" key="4">
    <source>
        <dbReference type="ARBA" id="ARBA00022695"/>
    </source>
</evidence>
<gene>
    <name evidence="11" type="ORF">A2478_02365</name>
</gene>
<dbReference type="Pfam" id="PF21694">
    <property type="entry name" value="DNA_pol3_delta_C"/>
    <property type="match status" value="1"/>
</dbReference>
<dbReference type="GO" id="GO:0003887">
    <property type="term" value="F:DNA-directed DNA polymerase activity"/>
    <property type="evidence" value="ECO:0007669"/>
    <property type="project" value="UniProtKB-KW"/>
</dbReference>
<reference evidence="11 12" key="1">
    <citation type="journal article" date="2016" name="Nat. Commun.">
        <title>Thousands of microbial genomes shed light on interconnected biogeochemical processes in an aquifer system.</title>
        <authorList>
            <person name="Anantharaman K."/>
            <person name="Brown C.T."/>
            <person name="Hug L.A."/>
            <person name="Sharon I."/>
            <person name="Castelle C.J."/>
            <person name="Probst A.J."/>
            <person name="Thomas B.C."/>
            <person name="Singh A."/>
            <person name="Wilkins M.J."/>
            <person name="Karaoz U."/>
            <person name="Brodie E.L."/>
            <person name="Williams K.H."/>
            <person name="Hubbard S.S."/>
            <person name="Banfield J.F."/>
        </authorList>
    </citation>
    <scope>NUCLEOTIDE SEQUENCE [LARGE SCALE GENOMIC DNA]</scope>
</reference>
<dbReference type="Gene3D" id="3.40.50.300">
    <property type="entry name" value="P-loop containing nucleotide triphosphate hydrolases"/>
    <property type="match status" value="1"/>
</dbReference>
<keyword evidence="3" id="KW-0808">Transferase</keyword>
<evidence type="ECO:0000256" key="5">
    <source>
        <dbReference type="ARBA" id="ARBA00022705"/>
    </source>
</evidence>
<evidence type="ECO:0000259" key="10">
    <source>
        <dbReference type="Pfam" id="PF21694"/>
    </source>
</evidence>
<dbReference type="InterPro" id="IPR027417">
    <property type="entry name" value="P-loop_NTPase"/>
</dbReference>
<dbReference type="Gene3D" id="1.10.8.60">
    <property type="match status" value="1"/>
</dbReference>
<name>A0A1F5T3H7_9BACT</name>
<dbReference type="NCBIfam" id="TIGR01128">
    <property type="entry name" value="holA"/>
    <property type="match status" value="1"/>
</dbReference>
<evidence type="ECO:0000256" key="7">
    <source>
        <dbReference type="ARBA" id="ARBA00034754"/>
    </source>
</evidence>
<dbReference type="SUPFAM" id="SSF48019">
    <property type="entry name" value="post-AAA+ oligomerization domain-like"/>
    <property type="match status" value="1"/>
</dbReference>
<dbReference type="STRING" id="1798002.A2478_02365"/>
<dbReference type="AlphaFoldDB" id="A0A1F5T3H7"/>
<dbReference type="Proteomes" id="UP000179001">
    <property type="component" value="Unassembled WGS sequence"/>
</dbReference>
<dbReference type="Gene3D" id="1.20.272.10">
    <property type="match status" value="1"/>
</dbReference>
<evidence type="ECO:0000256" key="2">
    <source>
        <dbReference type="ARBA" id="ARBA00017703"/>
    </source>
</evidence>
<evidence type="ECO:0000259" key="9">
    <source>
        <dbReference type="Pfam" id="PF06144"/>
    </source>
</evidence>
<evidence type="ECO:0000256" key="3">
    <source>
        <dbReference type="ARBA" id="ARBA00022679"/>
    </source>
</evidence>
<comment type="caution">
    <text evidence="11">The sequence shown here is derived from an EMBL/GenBank/DDBJ whole genome shotgun (WGS) entry which is preliminary data.</text>
</comment>
<dbReference type="PANTHER" id="PTHR34388">
    <property type="entry name" value="DNA POLYMERASE III SUBUNIT DELTA"/>
    <property type="match status" value="1"/>
</dbReference>
<protein>
    <recommendedName>
        <fullName evidence="2">DNA polymerase III subunit delta</fullName>
        <ecNumber evidence="1">2.7.7.7</ecNumber>
    </recommendedName>
</protein>
<feature type="domain" description="DNA polymerase III delta subunit-like C-terminal" evidence="10">
    <location>
        <begin position="209"/>
        <end position="330"/>
    </location>
</feature>
<dbReference type="InterPro" id="IPR005790">
    <property type="entry name" value="DNA_polIII_delta"/>
</dbReference>
<evidence type="ECO:0000256" key="1">
    <source>
        <dbReference type="ARBA" id="ARBA00012417"/>
    </source>
</evidence>
<organism evidence="11 12">
    <name type="scientific">Candidatus Falkowbacteria bacterium RIFOXYC2_FULL_36_12</name>
    <dbReference type="NCBI Taxonomy" id="1798002"/>
    <lineage>
        <taxon>Bacteria</taxon>
        <taxon>Candidatus Falkowiibacteriota</taxon>
    </lineage>
</organism>
<dbReference type="EMBL" id="MFGJ01000001">
    <property type="protein sequence ID" value="OGF33507.1"/>
    <property type="molecule type" value="Genomic_DNA"/>
</dbReference>
<dbReference type="InterPro" id="IPR008921">
    <property type="entry name" value="DNA_pol3_clamp-load_cplx_C"/>
</dbReference>
<feature type="domain" description="DNA polymerase III delta N-terminal" evidence="9">
    <location>
        <begin position="9"/>
        <end position="133"/>
    </location>
</feature>
<evidence type="ECO:0000256" key="6">
    <source>
        <dbReference type="ARBA" id="ARBA00022932"/>
    </source>
</evidence>
<evidence type="ECO:0000256" key="8">
    <source>
        <dbReference type="ARBA" id="ARBA00049244"/>
    </source>
</evidence>
<keyword evidence="6" id="KW-0239">DNA-directed DNA polymerase</keyword>
<sequence length="330" mass="38799">MEKKKQIFLWYGQNNFDLQQTMQQWMSLFEKKYSGFNIVRLDVDEKQVKGKFVTDLKTALQVDSLFGANKLIIVKNLLIPANLKEEVEELLFSSLEKISDSFFLIFVQDKKPDARSKVFKFLKSLEKTNLVEIKEFLAPRPFELNNWILKRVEYYKGKIENKAVEMMSALVGPDLWLLDSEIQKLIAYAEDGMISADDVKKMVKGKYNEDIFQLMDAISQKNKVKAWKLIRDQLDSGANEIYLFTMLVRQFRLLRQIKIFVTEKKVSDSQIIARELKIHPFVVQKILGQVSSFSLDQLKEIYRQLLEFEIGLKNKNFKFNLLFDKFITQL</sequence>
<proteinExistence type="inferred from homology"/>
<dbReference type="PANTHER" id="PTHR34388:SF1">
    <property type="entry name" value="DNA POLYMERASE III SUBUNIT DELTA"/>
    <property type="match status" value="1"/>
</dbReference>
<keyword evidence="5" id="KW-0235">DNA replication</keyword>
<dbReference type="GO" id="GO:0009360">
    <property type="term" value="C:DNA polymerase III complex"/>
    <property type="evidence" value="ECO:0007669"/>
    <property type="project" value="InterPro"/>
</dbReference>
<dbReference type="Pfam" id="PF06144">
    <property type="entry name" value="DNA_pol3_delta"/>
    <property type="match status" value="1"/>
</dbReference>
<dbReference type="InterPro" id="IPR010372">
    <property type="entry name" value="DNA_pol3_delta_N"/>
</dbReference>
<keyword evidence="4" id="KW-0548">Nucleotidyltransferase</keyword>
<dbReference type="EC" id="2.7.7.7" evidence="1"/>
<dbReference type="InterPro" id="IPR048466">
    <property type="entry name" value="DNA_pol3_delta-like_C"/>
</dbReference>
<evidence type="ECO:0000313" key="12">
    <source>
        <dbReference type="Proteomes" id="UP000179001"/>
    </source>
</evidence>
<accession>A0A1F5T3H7</accession>
<evidence type="ECO:0000313" key="11">
    <source>
        <dbReference type="EMBL" id="OGF33507.1"/>
    </source>
</evidence>
<comment type="catalytic activity">
    <reaction evidence="8">
        <text>DNA(n) + a 2'-deoxyribonucleoside 5'-triphosphate = DNA(n+1) + diphosphate</text>
        <dbReference type="Rhea" id="RHEA:22508"/>
        <dbReference type="Rhea" id="RHEA-COMP:17339"/>
        <dbReference type="Rhea" id="RHEA-COMP:17340"/>
        <dbReference type="ChEBI" id="CHEBI:33019"/>
        <dbReference type="ChEBI" id="CHEBI:61560"/>
        <dbReference type="ChEBI" id="CHEBI:173112"/>
        <dbReference type="EC" id="2.7.7.7"/>
    </reaction>
</comment>
<dbReference type="SUPFAM" id="SSF52540">
    <property type="entry name" value="P-loop containing nucleoside triphosphate hydrolases"/>
    <property type="match status" value="1"/>
</dbReference>
<dbReference type="GO" id="GO:0006261">
    <property type="term" value="P:DNA-templated DNA replication"/>
    <property type="evidence" value="ECO:0007669"/>
    <property type="project" value="TreeGrafter"/>
</dbReference>
<comment type="similarity">
    <text evidence="7">Belongs to the DNA polymerase HolA subunit family.</text>
</comment>
<dbReference type="GO" id="GO:0003677">
    <property type="term" value="F:DNA binding"/>
    <property type="evidence" value="ECO:0007669"/>
    <property type="project" value="InterPro"/>
</dbReference>